<proteinExistence type="predicted"/>
<reference evidence="2" key="1">
    <citation type="submission" date="2018-04" db="EMBL/GenBank/DDBJ databases">
        <authorList>
            <person name="Lucker S."/>
            <person name="Sakoula D."/>
        </authorList>
    </citation>
    <scope>NUCLEOTIDE SEQUENCE [LARGE SCALE GENOMIC DNA]</scope>
</reference>
<dbReference type="InParanoid" id="A0A330L767"/>
<gene>
    <name evidence="1" type="ORF">NITLEN_40176</name>
</gene>
<evidence type="ECO:0000313" key="1">
    <source>
        <dbReference type="EMBL" id="SPP65703.1"/>
    </source>
</evidence>
<dbReference type="AlphaFoldDB" id="A0A330L767"/>
<evidence type="ECO:0000313" key="2">
    <source>
        <dbReference type="Proteomes" id="UP000248168"/>
    </source>
</evidence>
<sequence length="191" mass="21128">MALLSNVEYLELGRQIARILGSSLEGASSDALRELALAYDPSASDARISAEVFLFHKFLLMQACAGVFPESHVAHVVGGFFAALNEKMNGLELGSDRQQAMEQMWQLRAGQFEQPFSSDRAEFLAASPNAFHWKLTISRFCQNVKEIANPPDIWAGTNSPSQEASRRVTHALNQMISTLNEMNRLHFSGVV</sequence>
<organism evidence="1 2">
    <name type="scientific">Nitrospira lenta</name>
    <dbReference type="NCBI Taxonomy" id="1436998"/>
    <lineage>
        <taxon>Bacteria</taxon>
        <taxon>Pseudomonadati</taxon>
        <taxon>Nitrospirota</taxon>
        <taxon>Nitrospiria</taxon>
        <taxon>Nitrospirales</taxon>
        <taxon>Nitrospiraceae</taxon>
        <taxon>Nitrospira</taxon>
    </lineage>
</organism>
<dbReference type="RefSeq" id="WP_121989951.1">
    <property type="nucleotide sequence ID" value="NZ_OUNR01000017.1"/>
</dbReference>
<accession>A0A330L767</accession>
<name>A0A330L767_9BACT</name>
<keyword evidence="2" id="KW-1185">Reference proteome</keyword>
<dbReference type="EMBL" id="OUNR01000017">
    <property type="protein sequence ID" value="SPP65703.1"/>
    <property type="molecule type" value="Genomic_DNA"/>
</dbReference>
<dbReference type="Proteomes" id="UP000248168">
    <property type="component" value="Unassembled WGS sequence"/>
</dbReference>
<dbReference type="OrthoDB" id="9789200at2"/>
<protein>
    <submittedName>
        <fullName evidence="1">Uncharacterized protein</fullName>
    </submittedName>
</protein>